<gene>
    <name evidence="2" type="ORF">FQA18_18585</name>
</gene>
<evidence type="ECO:0000313" key="3">
    <source>
        <dbReference type="Proteomes" id="UP000320212"/>
    </source>
</evidence>
<proteinExistence type="predicted"/>
<protein>
    <submittedName>
        <fullName evidence="2">Uncharacterized protein</fullName>
    </submittedName>
</protein>
<reference evidence="2 3" key="1">
    <citation type="submission" date="2019-07" db="EMBL/GenBank/DDBJ databases">
        <title>Draft genome sequence of Haloferax volcanii SS0101, isolated from salt farm in Samut Sakhon, Thailand.</title>
        <authorList>
            <person name="Wanthongcharoen S."/>
            <person name="Yamprayoonswat W."/>
            <person name="Ruangsuj P."/>
            <person name="Thongpramul N."/>
            <person name="Jumpathong W."/>
            <person name="Sittihan S."/>
            <person name="Kanjanavas P."/>
            <person name="Yasawong M."/>
        </authorList>
    </citation>
    <scope>NUCLEOTIDE SEQUENCE [LARGE SCALE GENOMIC DNA]</scope>
    <source>
        <strain evidence="2 3">SS0101</strain>
    </source>
</reference>
<comment type="caution">
    <text evidence="2">The sequence shown here is derived from an EMBL/GenBank/DDBJ whole genome shotgun (WGS) entry which is preliminary data.</text>
</comment>
<feature type="region of interest" description="Disordered" evidence="1">
    <location>
        <begin position="1"/>
        <end position="52"/>
    </location>
</feature>
<feature type="compositionally biased region" description="Low complexity" evidence="1">
    <location>
        <begin position="32"/>
        <end position="52"/>
    </location>
</feature>
<name>A0A558FUW3_HALVO</name>
<dbReference type="AlphaFoldDB" id="A0A558FUW3"/>
<evidence type="ECO:0000256" key="1">
    <source>
        <dbReference type="SAM" id="MobiDB-lite"/>
    </source>
</evidence>
<dbReference type="Proteomes" id="UP000320212">
    <property type="component" value="Unassembled WGS sequence"/>
</dbReference>
<dbReference type="EMBL" id="VMTR01000271">
    <property type="protein sequence ID" value="TVT89299.1"/>
    <property type="molecule type" value="Genomic_DNA"/>
</dbReference>
<evidence type="ECO:0000313" key="2">
    <source>
        <dbReference type="EMBL" id="TVT89299.1"/>
    </source>
</evidence>
<dbReference type="RefSeq" id="WP_144859739.1">
    <property type="nucleotide sequence ID" value="NZ_VMTR01000271.1"/>
</dbReference>
<organism evidence="2 3">
    <name type="scientific">Haloferax volcanii</name>
    <name type="common">Halobacterium volcanii</name>
    <dbReference type="NCBI Taxonomy" id="2246"/>
    <lineage>
        <taxon>Archaea</taxon>
        <taxon>Methanobacteriati</taxon>
        <taxon>Methanobacteriota</taxon>
        <taxon>Stenosarchaea group</taxon>
        <taxon>Halobacteria</taxon>
        <taxon>Halobacteriales</taxon>
        <taxon>Haloferacaceae</taxon>
        <taxon>Haloferax</taxon>
    </lineage>
</organism>
<feature type="region of interest" description="Disordered" evidence="1">
    <location>
        <begin position="111"/>
        <end position="148"/>
    </location>
</feature>
<sequence length="148" mass="14908">MPEDGDTPSPPSPGDTFVRDAGVPNMGPQNHAAAEGAQADADGSDGDSSGGVFAALFDADATGPPVSQLRSEYPDLPRGSHYILRMLIRVSGDDGTPPVVDGAVGTTLLGLQYRPSETAQDGSGDEGDGQDDEDLDDDLAPLAGVGGA</sequence>
<feature type="compositionally biased region" description="Acidic residues" evidence="1">
    <location>
        <begin position="123"/>
        <end position="139"/>
    </location>
</feature>
<accession>A0A558FUW3</accession>